<keyword evidence="3" id="KW-0808">Transferase</keyword>
<sequence>MFRQRPVSMPSQPDANTSQTRSASSKKRSNRILGDYTLSKTLGAGSMGKVKLATHNITGEKLAVKILPRTTSTAPRDTINETRTLREAALSMLLHHPYICGMREMIVHEHHYYMVFEYVNGGQMLDYIISHGRLRERVARKFARQIASALDYCHRNNVVHRDLKLENILISQTGNIKIIDFGLSNLYNPVAHLDTFCGNMYFPAPELLNATAYTGPEVDVWSFGVVLYILVCGRCRSTTRACRPCTPKSSEDWSSIRMQTHPLPHARRESRPPRAPLRDPRPPMDAARLLRPTHRDAPPRPPRALRPADIDPNVIQGMSGFEFGADADAAEIQDRLLAVLESDAYSRAVRAWERRHHTHAQHPAASSPISSPSSTGGATATPRDKKRRFSGFDFYCKKLFASPSSLPTPLPSQRALSLGGLQPQDRDPTQGFHPLVSMYYLVSVADAAASSSTPAPDGAGDAKQQNDAASASTFSTKEK</sequence>
<accession>A0A8H7CV87</accession>
<evidence type="ECO:0000256" key="8">
    <source>
        <dbReference type="RuleBase" id="RU000304"/>
    </source>
</evidence>
<dbReference type="Proteomes" id="UP000623467">
    <property type="component" value="Unassembled WGS sequence"/>
</dbReference>
<evidence type="ECO:0000256" key="4">
    <source>
        <dbReference type="ARBA" id="ARBA00022741"/>
    </source>
</evidence>
<dbReference type="GO" id="GO:0005524">
    <property type="term" value="F:ATP binding"/>
    <property type="evidence" value="ECO:0007669"/>
    <property type="project" value="UniProtKB-UniRule"/>
</dbReference>
<dbReference type="GO" id="GO:0035556">
    <property type="term" value="P:intracellular signal transduction"/>
    <property type="evidence" value="ECO:0007669"/>
    <property type="project" value="TreeGrafter"/>
</dbReference>
<feature type="region of interest" description="Disordered" evidence="9">
    <location>
        <begin position="409"/>
        <end position="432"/>
    </location>
</feature>
<dbReference type="AlphaFoldDB" id="A0A8H7CV87"/>
<gene>
    <name evidence="11" type="ORF">MSAN_01740000</name>
</gene>
<evidence type="ECO:0000256" key="6">
    <source>
        <dbReference type="ARBA" id="ARBA00022840"/>
    </source>
</evidence>
<protein>
    <submittedName>
        <fullName evidence="11">Non-specific serine/threonine protein kinase</fullName>
    </submittedName>
</protein>
<proteinExistence type="inferred from homology"/>
<dbReference type="FunFam" id="1.10.510.10:FF:000571">
    <property type="entry name" value="Maternal embryonic leucine zipper kinase"/>
    <property type="match status" value="1"/>
</dbReference>
<dbReference type="InterPro" id="IPR017441">
    <property type="entry name" value="Protein_kinase_ATP_BS"/>
</dbReference>
<feature type="compositionally biased region" description="Low complexity" evidence="9">
    <location>
        <begin position="450"/>
        <end position="459"/>
    </location>
</feature>
<dbReference type="OrthoDB" id="193931at2759"/>
<evidence type="ECO:0000256" key="2">
    <source>
        <dbReference type="ARBA" id="ARBA00022527"/>
    </source>
</evidence>
<evidence type="ECO:0000256" key="7">
    <source>
        <dbReference type="PROSITE-ProRule" id="PRU10141"/>
    </source>
</evidence>
<keyword evidence="2 8" id="KW-0723">Serine/threonine-protein kinase</keyword>
<evidence type="ECO:0000256" key="1">
    <source>
        <dbReference type="ARBA" id="ARBA00010791"/>
    </source>
</evidence>
<dbReference type="SUPFAM" id="SSF56112">
    <property type="entry name" value="Protein kinase-like (PK-like)"/>
    <property type="match status" value="1"/>
</dbReference>
<feature type="region of interest" description="Disordered" evidence="9">
    <location>
        <begin position="246"/>
        <end position="312"/>
    </location>
</feature>
<evidence type="ECO:0000256" key="3">
    <source>
        <dbReference type="ARBA" id="ARBA00022679"/>
    </source>
</evidence>
<feature type="domain" description="Protein kinase" evidence="10">
    <location>
        <begin position="36"/>
        <end position="365"/>
    </location>
</feature>
<dbReference type="Gene3D" id="1.10.510.10">
    <property type="entry name" value="Transferase(Phosphotransferase) domain 1"/>
    <property type="match status" value="1"/>
</dbReference>
<dbReference type="GO" id="GO:0000226">
    <property type="term" value="P:microtubule cytoskeleton organization"/>
    <property type="evidence" value="ECO:0007669"/>
    <property type="project" value="TreeGrafter"/>
</dbReference>
<dbReference type="GO" id="GO:0004674">
    <property type="term" value="F:protein serine/threonine kinase activity"/>
    <property type="evidence" value="ECO:0007669"/>
    <property type="project" value="UniProtKB-KW"/>
</dbReference>
<evidence type="ECO:0000313" key="12">
    <source>
        <dbReference type="Proteomes" id="UP000623467"/>
    </source>
</evidence>
<organism evidence="11 12">
    <name type="scientific">Mycena sanguinolenta</name>
    <dbReference type="NCBI Taxonomy" id="230812"/>
    <lineage>
        <taxon>Eukaryota</taxon>
        <taxon>Fungi</taxon>
        <taxon>Dikarya</taxon>
        <taxon>Basidiomycota</taxon>
        <taxon>Agaricomycotina</taxon>
        <taxon>Agaricomycetes</taxon>
        <taxon>Agaricomycetidae</taxon>
        <taxon>Agaricales</taxon>
        <taxon>Marasmiineae</taxon>
        <taxon>Mycenaceae</taxon>
        <taxon>Mycena</taxon>
    </lineage>
</organism>
<reference evidence="11" key="1">
    <citation type="submission" date="2020-05" db="EMBL/GenBank/DDBJ databases">
        <title>Mycena genomes resolve the evolution of fungal bioluminescence.</title>
        <authorList>
            <person name="Tsai I.J."/>
        </authorList>
    </citation>
    <scope>NUCLEOTIDE SEQUENCE</scope>
    <source>
        <strain evidence="11">160909Yilan</strain>
    </source>
</reference>
<dbReference type="PROSITE" id="PS00107">
    <property type="entry name" value="PROTEIN_KINASE_ATP"/>
    <property type="match status" value="1"/>
</dbReference>
<dbReference type="PANTHER" id="PTHR24346:SF82">
    <property type="entry name" value="KP78A-RELATED"/>
    <property type="match status" value="1"/>
</dbReference>
<feature type="region of interest" description="Disordered" evidence="9">
    <location>
        <begin position="1"/>
        <end position="29"/>
    </location>
</feature>
<dbReference type="PROSITE" id="PS00108">
    <property type="entry name" value="PROTEIN_KINASE_ST"/>
    <property type="match status" value="1"/>
</dbReference>
<feature type="compositionally biased region" description="Polar residues" evidence="9">
    <location>
        <begin position="9"/>
        <end position="23"/>
    </location>
</feature>
<feature type="region of interest" description="Disordered" evidence="9">
    <location>
        <begin position="450"/>
        <end position="479"/>
    </location>
</feature>
<evidence type="ECO:0000313" key="11">
    <source>
        <dbReference type="EMBL" id="KAF7349497.1"/>
    </source>
</evidence>
<comment type="similarity">
    <text evidence="1">Belongs to the protein kinase superfamily. CAMK Ser/Thr protein kinase family. NIM1 subfamily.</text>
</comment>
<evidence type="ECO:0000256" key="9">
    <source>
        <dbReference type="SAM" id="MobiDB-lite"/>
    </source>
</evidence>
<feature type="binding site" evidence="7">
    <location>
        <position position="65"/>
    </location>
    <ligand>
        <name>ATP</name>
        <dbReference type="ChEBI" id="CHEBI:30616"/>
    </ligand>
</feature>
<evidence type="ECO:0000259" key="10">
    <source>
        <dbReference type="PROSITE" id="PS50011"/>
    </source>
</evidence>
<dbReference type="InterPro" id="IPR011009">
    <property type="entry name" value="Kinase-like_dom_sf"/>
</dbReference>
<dbReference type="GO" id="GO:0005737">
    <property type="term" value="C:cytoplasm"/>
    <property type="evidence" value="ECO:0007669"/>
    <property type="project" value="TreeGrafter"/>
</dbReference>
<dbReference type="InterPro" id="IPR008271">
    <property type="entry name" value="Ser/Thr_kinase_AS"/>
</dbReference>
<dbReference type="SMART" id="SM00220">
    <property type="entry name" value="S_TKc"/>
    <property type="match status" value="1"/>
</dbReference>
<comment type="caution">
    <text evidence="11">The sequence shown here is derived from an EMBL/GenBank/DDBJ whole genome shotgun (WGS) entry which is preliminary data.</text>
</comment>
<dbReference type="PANTHER" id="PTHR24346">
    <property type="entry name" value="MAP/MICROTUBULE AFFINITY-REGULATING KINASE"/>
    <property type="match status" value="1"/>
</dbReference>
<dbReference type="InterPro" id="IPR000719">
    <property type="entry name" value="Prot_kinase_dom"/>
</dbReference>
<dbReference type="Pfam" id="PF00069">
    <property type="entry name" value="Pkinase"/>
    <property type="match status" value="1"/>
</dbReference>
<keyword evidence="5 11" id="KW-0418">Kinase</keyword>
<name>A0A8H7CV87_9AGAR</name>
<feature type="compositionally biased region" description="Polar residues" evidence="9">
    <location>
        <begin position="463"/>
        <end position="479"/>
    </location>
</feature>
<feature type="compositionally biased region" description="Low complexity" evidence="9">
    <location>
        <begin position="363"/>
        <end position="381"/>
    </location>
</feature>
<keyword evidence="4 7" id="KW-0547">Nucleotide-binding</keyword>
<keyword evidence="6 7" id="KW-0067">ATP-binding</keyword>
<evidence type="ECO:0000256" key="5">
    <source>
        <dbReference type="ARBA" id="ARBA00022777"/>
    </source>
</evidence>
<keyword evidence="12" id="KW-1185">Reference proteome</keyword>
<feature type="region of interest" description="Disordered" evidence="9">
    <location>
        <begin position="354"/>
        <end position="385"/>
    </location>
</feature>
<dbReference type="EMBL" id="JACAZH010000016">
    <property type="protein sequence ID" value="KAF7349497.1"/>
    <property type="molecule type" value="Genomic_DNA"/>
</dbReference>
<feature type="compositionally biased region" description="Basic and acidic residues" evidence="9">
    <location>
        <begin position="266"/>
        <end position="282"/>
    </location>
</feature>
<dbReference type="PROSITE" id="PS50011">
    <property type="entry name" value="PROTEIN_KINASE_DOM"/>
    <property type="match status" value="1"/>
</dbReference>